<protein>
    <recommendedName>
        <fullName evidence="2">Type 1 phosphatases regulator</fullName>
    </recommendedName>
</protein>
<dbReference type="AlphaFoldDB" id="A0A060T9Y6"/>
<keyword evidence="2" id="KW-0539">Nucleus</keyword>
<name>A0A060T9Y6_BLAAD</name>
<sequence>MPESSTRSATTTITEPTRGQLRLQGSANERRVRWTEDVVDNEHMNKKKSKICCIFHPQREFGESSEEELSESSGSDSDSDSDSDAQGSSNNKGKAKQCKHRHHHDGRPNAYERQPTYKKKT</sequence>
<evidence type="ECO:0000256" key="2">
    <source>
        <dbReference type="RuleBase" id="RU367162"/>
    </source>
</evidence>
<evidence type="ECO:0000313" key="4">
    <source>
        <dbReference type="EMBL" id="CDP37609.1"/>
    </source>
</evidence>
<dbReference type="PhylomeDB" id="A0A060T9Y6"/>
<accession>A0A060T9Y6</accession>
<dbReference type="Pfam" id="PF07491">
    <property type="entry name" value="PPI_Ypi1"/>
    <property type="match status" value="1"/>
</dbReference>
<comment type="similarity">
    <text evidence="1 2">Belongs to the YPI1 family.</text>
</comment>
<dbReference type="GO" id="GO:0008157">
    <property type="term" value="F:protein phosphatase 1 binding"/>
    <property type="evidence" value="ECO:0007669"/>
    <property type="project" value="TreeGrafter"/>
</dbReference>
<feature type="compositionally biased region" description="Basic residues" evidence="3">
    <location>
        <begin position="93"/>
        <end position="105"/>
    </location>
</feature>
<dbReference type="GO" id="GO:0005634">
    <property type="term" value="C:nucleus"/>
    <property type="evidence" value="ECO:0007669"/>
    <property type="project" value="UniProtKB-SubCell"/>
</dbReference>
<dbReference type="EMBL" id="HG937694">
    <property type="protein sequence ID" value="CDP37609.1"/>
    <property type="molecule type" value="Genomic_DNA"/>
</dbReference>
<reference evidence="4" key="2">
    <citation type="submission" date="2014-06" db="EMBL/GenBank/DDBJ databases">
        <title>The complete genome of Blastobotrys (Arxula) adeninivorans LS3 - a yeast of biotechnological interest.</title>
        <authorList>
            <person name="Kunze G."/>
            <person name="Gaillardin C."/>
            <person name="Czernicka M."/>
            <person name="Durrens P."/>
            <person name="Martin T."/>
            <person name="Boer E."/>
            <person name="Gabaldon T."/>
            <person name="Cruz J."/>
            <person name="Talla E."/>
            <person name="Marck C."/>
            <person name="Goffeau A."/>
            <person name="Barbe V."/>
            <person name="Baret P."/>
            <person name="Baronian K."/>
            <person name="Beier S."/>
            <person name="Bleykasten C."/>
            <person name="Bode R."/>
            <person name="Casaregola S."/>
            <person name="Despons L."/>
            <person name="Fairhead C."/>
            <person name="Giersberg M."/>
            <person name="Gierski P."/>
            <person name="Hahnel U."/>
            <person name="Hartmann A."/>
            <person name="Jankowska D."/>
            <person name="Jubin C."/>
            <person name="Jung P."/>
            <person name="Lafontaine I."/>
            <person name="Leh-Louis V."/>
            <person name="Lemaire M."/>
            <person name="Marcet-Houben M."/>
            <person name="Mascher M."/>
            <person name="Morel G."/>
            <person name="Richard G.-F."/>
            <person name="Riechen J."/>
            <person name="Sacerdot C."/>
            <person name="Sarkar A."/>
            <person name="Savel G."/>
            <person name="Schacherer J."/>
            <person name="Sherman D."/>
            <person name="Straub M.-L."/>
            <person name="Stein N."/>
            <person name="Thierry A."/>
            <person name="Trautwein-Schult A."/>
            <person name="Westhof E."/>
            <person name="Worch S."/>
            <person name="Dujon B."/>
            <person name="Souciet J.-L."/>
            <person name="Wincker P."/>
            <person name="Scholz U."/>
            <person name="Neuveglise N."/>
        </authorList>
    </citation>
    <scope>NUCLEOTIDE SEQUENCE</scope>
    <source>
        <strain evidence="4">LS3</strain>
    </source>
</reference>
<gene>
    <name evidence="4" type="ORF">GNLVRS02_ARAD1D15378g</name>
</gene>
<dbReference type="GO" id="GO:0004865">
    <property type="term" value="F:protein serine/threonine phosphatase inhibitor activity"/>
    <property type="evidence" value="ECO:0007669"/>
    <property type="project" value="UniProtKB-UniRule"/>
</dbReference>
<dbReference type="PANTHER" id="PTHR20835:SF0">
    <property type="entry name" value="E3 UBIQUITIN-PROTEIN LIGASE PPP1R11"/>
    <property type="match status" value="1"/>
</dbReference>
<evidence type="ECO:0000256" key="1">
    <source>
        <dbReference type="ARBA" id="ARBA00005605"/>
    </source>
</evidence>
<proteinExistence type="inferred from homology"/>
<dbReference type="InterPro" id="IPR011107">
    <property type="entry name" value="PPI_Ypi1"/>
</dbReference>
<dbReference type="PANTHER" id="PTHR20835">
    <property type="entry name" value="E3 UBIQUITIN-PROTEIN LIGASE PPP1R11-RELATED"/>
    <property type="match status" value="1"/>
</dbReference>
<feature type="region of interest" description="Disordered" evidence="3">
    <location>
        <begin position="1"/>
        <end position="29"/>
    </location>
</feature>
<feature type="compositionally biased region" description="Polar residues" evidence="3">
    <location>
        <begin position="1"/>
        <end position="27"/>
    </location>
</feature>
<comment type="subcellular location">
    <subcellularLocation>
        <location evidence="2">Nucleus</location>
    </subcellularLocation>
</comment>
<comment type="function">
    <text evidence="2">Regulator of type 1 phosphatases which maintains protein phosphatase activity under strict control.</text>
</comment>
<reference evidence="4" key="1">
    <citation type="submission" date="2014-02" db="EMBL/GenBank/DDBJ databases">
        <authorList>
            <person name="Genoscope - CEA"/>
        </authorList>
    </citation>
    <scope>NUCLEOTIDE SEQUENCE</scope>
    <source>
        <strain evidence="4">LS3</strain>
    </source>
</reference>
<feature type="region of interest" description="Disordered" evidence="3">
    <location>
        <begin position="59"/>
        <end position="121"/>
    </location>
</feature>
<evidence type="ECO:0000256" key="3">
    <source>
        <dbReference type="SAM" id="MobiDB-lite"/>
    </source>
</evidence>
<organism evidence="4">
    <name type="scientific">Blastobotrys adeninivorans</name>
    <name type="common">Yeast</name>
    <name type="synonym">Arxula adeninivorans</name>
    <dbReference type="NCBI Taxonomy" id="409370"/>
    <lineage>
        <taxon>Eukaryota</taxon>
        <taxon>Fungi</taxon>
        <taxon>Dikarya</taxon>
        <taxon>Ascomycota</taxon>
        <taxon>Saccharomycotina</taxon>
        <taxon>Dipodascomycetes</taxon>
        <taxon>Dipodascales</taxon>
        <taxon>Trichomonascaceae</taxon>
        <taxon>Blastobotrys</taxon>
    </lineage>
</organism>